<proteinExistence type="predicted"/>
<reference evidence="2" key="2">
    <citation type="submission" date="2024-06" db="EMBL/GenBank/DDBJ databases">
        <authorList>
            <person name="Plum-Jensen L.E."/>
            <person name="Schramm A."/>
            <person name="Marshall I.P.G."/>
        </authorList>
    </citation>
    <scope>NUCLEOTIDE SEQUENCE</scope>
    <source>
        <strain evidence="2">Rat1</strain>
    </source>
</reference>
<dbReference type="InterPro" id="IPR036280">
    <property type="entry name" value="Multihaem_cyt_sf"/>
</dbReference>
<name>A0AAU8LY91_9BACT</name>
<dbReference type="EMBL" id="CP159373">
    <property type="protein sequence ID" value="XCN73831.1"/>
    <property type="molecule type" value="Genomic_DNA"/>
</dbReference>
<protein>
    <submittedName>
        <fullName evidence="2">Menaquinol oxidoreductase</fullName>
    </submittedName>
</protein>
<feature type="transmembrane region" description="Helical" evidence="1">
    <location>
        <begin position="7"/>
        <end position="24"/>
    </location>
</feature>
<organism evidence="2">
    <name type="scientific">Candidatus Electrothrix aestuarii</name>
    <dbReference type="NCBI Taxonomy" id="3062594"/>
    <lineage>
        <taxon>Bacteria</taxon>
        <taxon>Pseudomonadati</taxon>
        <taxon>Thermodesulfobacteriota</taxon>
        <taxon>Desulfobulbia</taxon>
        <taxon>Desulfobulbales</taxon>
        <taxon>Desulfobulbaceae</taxon>
        <taxon>Candidatus Electrothrix</taxon>
    </lineage>
</organism>
<reference evidence="2" key="1">
    <citation type="journal article" date="2024" name="Syst. Appl. Microbiol.">
        <title>First single-strain enrichments of Electrothrix cable bacteria, description of E. aestuarii sp. nov. and E. rattekaaiensis sp. nov., and proposal of a cable bacteria taxonomy following the rules of the SeqCode.</title>
        <authorList>
            <person name="Plum-Jensen L.E."/>
            <person name="Schramm A."/>
            <person name="Marshall I.P.G."/>
        </authorList>
    </citation>
    <scope>NUCLEOTIDE SEQUENCE</scope>
    <source>
        <strain evidence="2">Rat1</strain>
    </source>
</reference>
<dbReference type="KEGG" id="eaj:Q3M24_03480"/>
<dbReference type="AlphaFoldDB" id="A0AAU8LY91"/>
<sequence>MYDKGQTITALVIFVLLVTFPIWYNKLIGNVEAVPTVSNNELPEAMFQSITFPNDAKHALTTPEMRSTHMQMLESIHGKAMADGYAPDKDGKQKTMQCLMCHGTKEAFCDSCHVSAAVSTPDCWTCHNKQ</sequence>
<gene>
    <name evidence="2" type="ORF">Q3M24_03480</name>
</gene>
<evidence type="ECO:0000256" key="1">
    <source>
        <dbReference type="SAM" id="Phobius"/>
    </source>
</evidence>
<keyword evidence="1" id="KW-0812">Transmembrane</keyword>
<accession>A0AAU8LY91</accession>
<keyword evidence="1" id="KW-1133">Transmembrane helix</keyword>
<dbReference type="SUPFAM" id="SSF48695">
    <property type="entry name" value="Multiheme cytochromes"/>
    <property type="match status" value="1"/>
</dbReference>
<evidence type="ECO:0000313" key="2">
    <source>
        <dbReference type="EMBL" id="XCN73831.1"/>
    </source>
</evidence>
<keyword evidence="1" id="KW-0472">Membrane</keyword>